<keyword evidence="1" id="KW-0812">Transmembrane</keyword>
<feature type="transmembrane region" description="Helical" evidence="1">
    <location>
        <begin position="12"/>
        <end position="35"/>
    </location>
</feature>
<evidence type="ECO:0000313" key="3">
    <source>
        <dbReference type="Proteomes" id="UP000078046"/>
    </source>
</evidence>
<feature type="transmembrane region" description="Helical" evidence="1">
    <location>
        <begin position="244"/>
        <end position="263"/>
    </location>
</feature>
<keyword evidence="3" id="KW-1185">Reference proteome</keyword>
<dbReference type="AlphaFoldDB" id="A0A177B200"/>
<organism evidence="2 3">
    <name type="scientific">Intoshia linei</name>
    <dbReference type="NCBI Taxonomy" id="1819745"/>
    <lineage>
        <taxon>Eukaryota</taxon>
        <taxon>Metazoa</taxon>
        <taxon>Spiralia</taxon>
        <taxon>Lophotrochozoa</taxon>
        <taxon>Mesozoa</taxon>
        <taxon>Orthonectida</taxon>
        <taxon>Rhopaluridae</taxon>
        <taxon>Intoshia</taxon>
    </lineage>
</organism>
<keyword evidence="1" id="KW-1133">Transmembrane helix</keyword>
<evidence type="ECO:0000256" key="1">
    <source>
        <dbReference type="SAM" id="Phobius"/>
    </source>
</evidence>
<accession>A0A177B200</accession>
<evidence type="ECO:0008006" key="4">
    <source>
        <dbReference type="Google" id="ProtNLM"/>
    </source>
</evidence>
<comment type="caution">
    <text evidence="2">The sequence shown here is derived from an EMBL/GenBank/DDBJ whole genome shotgun (WGS) entry which is preliminary data.</text>
</comment>
<name>A0A177B200_9BILA</name>
<feature type="transmembrane region" description="Helical" evidence="1">
    <location>
        <begin position="81"/>
        <end position="105"/>
    </location>
</feature>
<dbReference type="EMBL" id="LWCA01000481">
    <property type="protein sequence ID" value="OAF68256.1"/>
    <property type="molecule type" value="Genomic_DNA"/>
</dbReference>
<gene>
    <name evidence="2" type="ORF">A3Q56_03998</name>
</gene>
<reference evidence="2 3" key="1">
    <citation type="submission" date="2016-04" db="EMBL/GenBank/DDBJ databases">
        <title>The genome of Intoshia linei affirms orthonectids as highly simplified spiralians.</title>
        <authorList>
            <person name="Mikhailov K.V."/>
            <person name="Slusarev G.S."/>
            <person name="Nikitin M.A."/>
            <person name="Logacheva M.D."/>
            <person name="Penin A."/>
            <person name="Aleoshin V."/>
            <person name="Panchin Y.V."/>
        </authorList>
    </citation>
    <scope>NUCLEOTIDE SEQUENCE [LARGE SCALE GENOMIC DNA]</scope>
    <source>
        <strain evidence="2">Intl2013</strain>
        <tissue evidence="2">Whole animal</tissue>
    </source>
</reference>
<proteinExistence type="predicted"/>
<protein>
    <recommendedName>
        <fullName evidence="4">G-protein coupled receptors family 1 profile domain-containing protein</fullName>
    </recommendedName>
</protein>
<evidence type="ECO:0000313" key="2">
    <source>
        <dbReference type="EMBL" id="OAF68256.1"/>
    </source>
</evidence>
<dbReference type="Proteomes" id="UP000078046">
    <property type="component" value="Unassembled WGS sequence"/>
</dbReference>
<keyword evidence="1" id="KW-0472">Membrane</keyword>
<feature type="transmembrane region" description="Helical" evidence="1">
    <location>
        <begin position="117"/>
        <end position="143"/>
    </location>
</feature>
<feature type="transmembrane region" description="Helical" evidence="1">
    <location>
        <begin position="199"/>
        <end position="224"/>
    </location>
</feature>
<feature type="transmembrane region" description="Helical" evidence="1">
    <location>
        <begin position="47"/>
        <end position="69"/>
    </location>
</feature>
<sequence>MIMITMKGKRSIAYYGVIHIMLFLMSGIRAINYIMHIINKETFTLSVISSCSATPLLIVASISHLYGIIKILNSKYYVRRLFSNSGALIIVLLNLLNISTVIVIITNTSDDTVAMAMLLICNVSQIILGFIVCLPCGYIFYLFRKRTIEKYDILDADYLTKLEKDVQTKAPLSRIISFMDTFKIDVKNETKIPFFVKAIFVQCFIISSFIVVRMVFIYYLIMSLNHGITHYRSIMLNIVQCRSVIETSYAALLLSFSIHCLYAKRRSDKTNKYNHPCDDLKSSIFKFEEIFRA</sequence>